<dbReference type="EMBL" id="JAOZYB010000183">
    <property type="protein sequence ID" value="MEB3962855.1"/>
    <property type="molecule type" value="Genomic_DNA"/>
</dbReference>
<evidence type="ECO:0000313" key="7">
    <source>
        <dbReference type="EMBL" id="MEB3962855.1"/>
    </source>
</evidence>
<evidence type="ECO:0000256" key="3">
    <source>
        <dbReference type="ARBA" id="ARBA00022692"/>
    </source>
</evidence>
<dbReference type="Pfam" id="PF01384">
    <property type="entry name" value="PHO4"/>
    <property type="match status" value="1"/>
</dbReference>
<keyword evidence="6" id="KW-0592">Phosphate transport</keyword>
<name>A0ABU6CG40_9ACTN</name>
<keyword evidence="8" id="KW-1185">Reference proteome</keyword>
<feature type="transmembrane region" description="Helical" evidence="6">
    <location>
        <begin position="307"/>
        <end position="327"/>
    </location>
</feature>
<keyword evidence="5 6" id="KW-0472">Membrane</keyword>
<feature type="transmembrane region" description="Helical" evidence="6">
    <location>
        <begin position="132"/>
        <end position="153"/>
    </location>
</feature>
<sequence length="424" mass="42659">MEHITLLLAIVIVTALVFDFTNGFHDTANAMATTISTGALKPKTAVAMSAVLNLVGAFLSVEVAKTISGGIINEDGLKTEVIFAALVGAILWNLLTWLVGLPSSSSHALFGGLIGAAVMSMGWSSVNGGTVVTKVLLPAVAAPLVAGVAAMLATRLTYRISRKTDQKATAKGYRAGQIASAGLVSLAHGTNDAQKTMGIITLALITGGVLAPGANPPLWVIVSAGLAIALGTYLGGWRIIRTMGKGLTDLAPQQGFTAQTSAATAILASSHIGFSLSTTQVCSGAVMGAGLGRKGGVVRWSTATRMFVAWGLTLPAAGLVGAGAEFLTKQGPWGVGLTAFLLLAGSGIIWKLSRRDSVDHTNVTADAPGSAEEPAGVITTAIAAVSPPPVAAAVESGAAVEMKSTIPAPAQAVADPPRPAGATL</sequence>
<keyword evidence="2 6" id="KW-0813">Transport</keyword>
<feature type="transmembrane region" description="Helical" evidence="6">
    <location>
        <begin position="45"/>
        <end position="61"/>
    </location>
</feature>
<evidence type="ECO:0000256" key="4">
    <source>
        <dbReference type="ARBA" id="ARBA00022989"/>
    </source>
</evidence>
<evidence type="ECO:0000256" key="6">
    <source>
        <dbReference type="RuleBase" id="RU363058"/>
    </source>
</evidence>
<feature type="transmembrane region" description="Helical" evidence="6">
    <location>
        <begin position="108"/>
        <end position="126"/>
    </location>
</feature>
<dbReference type="PANTHER" id="PTHR11101:SF54">
    <property type="entry name" value="LOW-AFFINITY INORGANIC PHOSPHATE TRANSPORTER-RELATED"/>
    <property type="match status" value="1"/>
</dbReference>
<gene>
    <name evidence="7" type="ORF">OKJ48_21760</name>
</gene>
<feature type="transmembrane region" description="Helical" evidence="6">
    <location>
        <begin position="220"/>
        <end position="240"/>
    </location>
</feature>
<dbReference type="InterPro" id="IPR001204">
    <property type="entry name" value="Phos_transporter"/>
</dbReference>
<feature type="transmembrane region" description="Helical" evidence="6">
    <location>
        <begin position="196"/>
        <end position="214"/>
    </location>
</feature>
<reference evidence="7 8" key="1">
    <citation type="submission" date="2022-10" db="EMBL/GenBank/DDBJ databases">
        <authorList>
            <person name="Xie J."/>
            <person name="Shen N."/>
        </authorList>
    </citation>
    <scope>NUCLEOTIDE SEQUENCE [LARGE SCALE GENOMIC DNA]</scope>
    <source>
        <strain evidence="7 8">DSM 41681</strain>
    </source>
</reference>
<accession>A0ABU6CG40</accession>
<comment type="subcellular location">
    <subcellularLocation>
        <location evidence="1 6">Membrane</location>
        <topology evidence="1 6">Multi-pass membrane protein</topology>
    </subcellularLocation>
</comment>
<evidence type="ECO:0000256" key="2">
    <source>
        <dbReference type="ARBA" id="ARBA00022448"/>
    </source>
</evidence>
<evidence type="ECO:0000313" key="8">
    <source>
        <dbReference type="Proteomes" id="UP001352223"/>
    </source>
</evidence>
<feature type="transmembrane region" description="Helical" evidence="6">
    <location>
        <begin position="6"/>
        <end position="24"/>
    </location>
</feature>
<dbReference type="Proteomes" id="UP001352223">
    <property type="component" value="Unassembled WGS sequence"/>
</dbReference>
<keyword evidence="4 6" id="KW-1133">Transmembrane helix</keyword>
<evidence type="ECO:0000256" key="1">
    <source>
        <dbReference type="ARBA" id="ARBA00004141"/>
    </source>
</evidence>
<keyword evidence="3 6" id="KW-0812">Transmembrane</keyword>
<evidence type="ECO:0000256" key="5">
    <source>
        <dbReference type="ARBA" id="ARBA00023136"/>
    </source>
</evidence>
<proteinExistence type="inferred from homology"/>
<feature type="transmembrane region" description="Helical" evidence="6">
    <location>
        <begin position="333"/>
        <end position="350"/>
    </location>
</feature>
<comment type="caution">
    <text evidence="7">The sequence shown here is derived from an EMBL/GenBank/DDBJ whole genome shotgun (WGS) entry which is preliminary data.</text>
</comment>
<dbReference type="RefSeq" id="WP_324770479.1">
    <property type="nucleotide sequence ID" value="NZ_BAAATS010000001.1"/>
</dbReference>
<protein>
    <recommendedName>
        <fullName evidence="6">Phosphate transporter</fullName>
    </recommendedName>
</protein>
<dbReference type="PANTHER" id="PTHR11101">
    <property type="entry name" value="PHOSPHATE TRANSPORTER"/>
    <property type="match status" value="1"/>
</dbReference>
<comment type="similarity">
    <text evidence="6">Belongs to the inorganic phosphate transporter (PiT) (TC 2.A.20) family.</text>
</comment>
<feature type="transmembrane region" description="Helical" evidence="6">
    <location>
        <begin position="81"/>
        <end position="101"/>
    </location>
</feature>
<organism evidence="7 8">
    <name type="scientific">Streptomyces kunmingensis</name>
    <dbReference type="NCBI Taxonomy" id="68225"/>
    <lineage>
        <taxon>Bacteria</taxon>
        <taxon>Bacillati</taxon>
        <taxon>Actinomycetota</taxon>
        <taxon>Actinomycetes</taxon>
        <taxon>Kitasatosporales</taxon>
        <taxon>Streptomycetaceae</taxon>
        <taxon>Streptomyces</taxon>
    </lineage>
</organism>